<dbReference type="AlphaFoldDB" id="A0A917XI42"/>
<protein>
    <submittedName>
        <fullName evidence="1">Uncharacterized protein</fullName>
    </submittedName>
</protein>
<sequence length="146" mass="14760">MGVADFVIRTGDLLEVTIPEPAVVPALAAPLPLTGSSTNVTVGGMPVCLQGDELPMALRVPLVYTAPPFTVPGTGTLTLTLLPANLTRRTTNGGKPILVGGGTFTALFTVETPATQPTPAGPVPDTVPTKPGTARFITTNASVTAS</sequence>
<evidence type="ECO:0000313" key="2">
    <source>
        <dbReference type="Proteomes" id="UP000653411"/>
    </source>
</evidence>
<dbReference type="EMBL" id="BMML01000016">
    <property type="protein sequence ID" value="GGN27895.1"/>
    <property type="molecule type" value="Genomic_DNA"/>
</dbReference>
<proteinExistence type="predicted"/>
<dbReference type="Pfam" id="PF19267">
    <property type="entry name" value="CIS_spike_tip"/>
    <property type="match status" value="1"/>
</dbReference>
<gene>
    <name evidence="1" type="ORF">GCM10011578_063550</name>
</gene>
<reference evidence="1" key="2">
    <citation type="submission" date="2020-09" db="EMBL/GenBank/DDBJ databases">
        <authorList>
            <person name="Sun Q."/>
            <person name="Zhou Y."/>
        </authorList>
    </citation>
    <scope>NUCLEOTIDE SEQUENCE</scope>
    <source>
        <strain evidence="1">CGMCC 4.7110</strain>
    </source>
</reference>
<accession>A0A917XI42</accession>
<evidence type="ECO:0000313" key="1">
    <source>
        <dbReference type="EMBL" id="GGN27895.1"/>
    </source>
</evidence>
<reference evidence="1" key="1">
    <citation type="journal article" date="2014" name="Int. J. Syst. Evol. Microbiol.">
        <title>Complete genome sequence of Corynebacterium casei LMG S-19264T (=DSM 44701T), isolated from a smear-ripened cheese.</title>
        <authorList>
            <consortium name="US DOE Joint Genome Institute (JGI-PGF)"/>
            <person name="Walter F."/>
            <person name="Albersmeier A."/>
            <person name="Kalinowski J."/>
            <person name="Ruckert C."/>
        </authorList>
    </citation>
    <scope>NUCLEOTIDE SEQUENCE</scope>
    <source>
        <strain evidence="1">CGMCC 4.7110</strain>
    </source>
</reference>
<comment type="caution">
    <text evidence="1">The sequence shown here is derived from an EMBL/GenBank/DDBJ whole genome shotgun (WGS) entry which is preliminary data.</text>
</comment>
<dbReference type="Proteomes" id="UP000653411">
    <property type="component" value="Unassembled WGS sequence"/>
</dbReference>
<dbReference type="InterPro" id="IPR045362">
    <property type="entry name" value="CIS_spike_tip"/>
</dbReference>
<name>A0A917XI42_9ACTN</name>
<keyword evidence="2" id="KW-1185">Reference proteome</keyword>
<organism evidence="1 2">
    <name type="scientific">Streptomyces fuscichromogenes</name>
    <dbReference type="NCBI Taxonomy" id="1324013"/>
    <lineage>
        <taxon>Bacteria</taxon>
        <taxon>Bacillati</taxon>
        <taxon>Actinomycetota</taxon>
        <taxon>Actinomycetes</taxon>
        <taxon>Kitasatosporales</taxon>
        <taxon>Streptomycetaceae</taxon>
        <taxon>Streptomyces</taxon>
    </lineage>
</organism>